<feature type="region of interest" description="Disordered" evidence="1">
    <location>
        <begin position="159"/>
        <end position="345"/>
    </location>
</feature>
<feature type="compositionally biased region" description="Basic and acidic residues" evidence="1">
    <location>
        <begin position="221"/>
        <end position="237"/>
    </location>
</feature>
<accession>A0A267E5J9</accession>
<sequence length="687" mass="75212">QHKMTTSSTIIQVSQPNENDVTIRIDLTFRNGQAPVTMHQQILQPQQQHSVQQSPPQHSVWQQQQPPSQQSQQLSAAAQIEQLMRNMKSLDVSRDVASPAAPPGRRAAQLLASINSQPIPKLNFENRRRKAAEAAAAADAAAGIDRSQTQVIGIPDVLDSDDWQASGSDDDAGGLDSSRRSSQQLYLPKAPPHSIDPQTTTNFSKLARGCAEGSDDDDDILRELEDGDGYNRGEVPDRRRRQLSSTTTTTLAPSPYSSNASPPGFQVHTPPSHEEHQQVQWPPQAAHEVRQQHSMTVNAEPPVQQQQPPVPPQPVAPEKRKRGRPRKFDTGAAANGSSATVAGASAQQPQQLHLLQPRRQAAIFLGAQRGSSAAADFVCREELQEARRVIGNLAYGELTQKNEHGELLVHKLAREGNWPKVVAFNQRQLSNPSFGDLFAGINTPDSFGRTVLLEAVQQQNAKAVAYCCLFTSSSDRLLLPALAEAALLPAADEEIFLTVLTTLCQDLDVNGNPVLKACNKDIDSELSWGVSSRLWRFSGLTLLQLLSIQSYDEHSHSRLSKLISCGADPRRPVSRVAAPEFRPYSNCPQLAARFSPDPLGCLQALGLTTPRDVPILQGTQLTFSWDTDCHVSHSCAKIIASRTDLAAGYKELVQRRLSGPELPELKLEDVDLPTVDEFYNMLKSFTA</sequence>
<dbReference type="AlphaFoldDB" id="A0A267E5J9"/>
<feature type="region of interest" description="Disordered" evidence="1">
    <location>
        <begin position="39"/>
        <end position="73"/>
    </location>
</feature>
<keyword evidence="3" id="KW-1185">Reference proteome</keyword>
<comment type="caution">
    <text evidence="2">The sequence shown here is derived from an EMBL/GenBank/DDBJ whole genome shotgun (WGS) entry which is preliminary data.</text>
</comment>
<protein>
    <submittedName>
        <fullName evidence="2">Uncharacterized protein</fullName>
    </submittedName>
</protein>
<feature type="non-terminal residue" evidence="2">
    <location>
        <position position="1"/>
    </location>
</feature>
<name>A0A267E5J9_9PLAT</name>
<dbReference type="EMBL" id="NIVC01002687">
    <property type="protein sequence ID" value="PAA55932.1"/>
    <property type="molecule type" value="Genomic_DNA"/>
</dbReference>
<organism evidence="2 3">
    <name type="scientific">Macrostomum lignano</name>
    <dbReference type="NCBI Taxonomy" id="282301"/>
    <lineage>
        <taxon>Eukaryota</taxon>
        <taxon>Metazoa</taxon>
        <taxon>Spiralia</taxon>
        <taxon>Lophotrochozoa</taxon>
        <taxon>Platyhelminthes</taxon>
        <taxon>Rhabditophora</taxon>
        <taxon>Macrostomorpha</taxon>
        <taxon>Macrostomida</taxon>
        <taxon>Macrostomidae</taxon>
        <taxon>Macrostomum</taxon>
    </lineage>
</organism>
<feature type="compositionally biased region" description="Low complexity" evidence="1">
    <location>
        <begin position="40"/>
        <end position="73"/>
    </location>
</feature>
<reference evidence="2 3" key="1">
    <citation type="submission" date="2017-06" db="EMBL/GenBank/DDBJ databases">
        <title>A platform for efficient transgenesis in Macrostomum lignano, a flatworm model organism for stem cell research.</title>
        <authorList>
            <person name="Berezikov E."/>
        </authorList>
    </citation>
    <scope>NUCLEOTIDE SEQUENCE [LARGE SCALE GENOMIC DNA]</scope>
    <source>
        <strain evidence="2">DV1</strain>
        <tissue evidence="2">Whole organism</tissue>
    </source>
</reference>
<evidence type="ECO:0000313" key="3">
    <source>
        <dbReference type="Proteomes" id="UP000215902"/>
    </source>
</evidence>
<proteinExistence type="predicted"/>
<dbReference type="Proteomes" id="UP000215902">
    <property type="component" value="Unassembled WGS sequence"/>
</dbReference>
<feature type="compositionally biased region" description="Acidic residues" evidence="1">
    <location>
        <begin position="159"/>
        <end position="173"/>
    </location>
</feature>
<gene>
    <name evidence="2" type="ORF">BOX15_Mlig030072g2</name>
</gene>
<feature type="compositionally biased region" description="Low complexity" evidence="1">
    <location>
        <begin position="243"/>
        <end position="263"/>
    </location>
</feature>
<evidence type="ECO:0000313" key="2">
    <source>
        <dbReference type="EMBL" id="PAA55932.1"/>
    </source>
</evidence>
<evidence type="ECO:0000256" key="1">
    <source>
        <dbReference type="SAM" id="MobiDB-lite"/>
    </source>
</evidence>